<organism evidence="3 4">
    <name type="scientific">Cytobacillus firmus</name>
    <name type="common">Bacillus firmus</name>
    <dbReference type="NCBI Taxonomy" id="1399"/>
    <lineage>
        <taxon>Bacteria</taxon>
        <taxon>Bacillati</taxon>
        <taxon>Bacillota</taxon>
        <taxon>Bacilli</taxon>
        <taxon>Bacillales</taxon>
        <taxon>Bacillaceae</taxon>
        <taxon>Cytobacillus</taxon>
    </lineage>
</organism>
<evidence type="ECO:0000256" key="1">
    <source>
        <dbReference type="SAM" id="Coils"/>
    </source>
</evidence>
<keyword evidence="2" id="KW-1133">Transmembrane helix</keyword>
<proteinExistence type="predicted"/>
<protein>
    <submittedName>
        <fullName evidence="3">Hemolysin XhlA</fullName>
    </submittedName>
</protein>
<keyword evidence="1" id="KW-0175">Coiled coil</keyword>
<dbReference type="EMBL" id="QNSF01000011">
    <property type="protein sequence ID" value="RBP89405.1"/>
    <property type="molecule type" value="Genomic_DNA"/>
</dbReference>
<accession>A0A366JNK1</accession>
<dbReference type="Proteomes" id="UP000252731">
    <property type="component" value="Unassembled WGS sequence"/>
</dbReference>
<sequence length="92" mass="10099">MTQETTAPIVYGNEITEIKGEIKSMDSRIDKLERKTDRHDEQIKAINKTLDSINENTTWIKRTITAALITAVCTGVIGGSIAIVFTVFKGGS</sequence>
<name>A0A366JNK1_CYTFI</name>
<dbReference type="Pfam" id="PF10779">
    <property type="entry name" value="XhlA"/>
    <property type="match status" value="1"/>
</dbReference>
<gene>
    <name evidence="3" type="ORF">DFO70_11152</name>
</gene>
<keyword evidence="2" id="KW-0472">Membrane</keyword>
<dbReference type="OrthoDB" id="2943262at2"/>
<comment type="caution">
    <text evidence="3">The sequence shown here is derived from an EMBL/GenBank/DDBJ whole genome shotgun (WGS) entry which is preliminary data.</text>
</comment>
<feature type="coiled-coil region" evidence="1">
    <location>
        <begin position="15"/>
        <end position="49"/>
    </location>
</feature>
<dbReference type="InterPro" id="IPR019715">
    <property type="entry name" value="Haemolysin_XhlA"/>
</dbReference>
<keyword evidence="4" id="KW-1185">Reference proteome</keyword>
<keyword evidence="2" id="KW-0812">Transmembrane</keyword>
<evidence type="ECO:0000256" key="2">
    <source>
        <dbReference type="SAM" id="Phobius"/>
    </source>
</evidence>
<dbReference type="AlphaFoldDB" id="A0A366JNK1"/>
<reference evidence="3 4" key="1">
    <citation type="submission" date="2018-06" db="EMBL/GenBank/DDBJ databases">
        <title>Freshwater and sediment microbial communities from various areas in North America, analyzing microbe dynamics in response to fracking.</title>
        <authorList>
            <person name="Lamendella R."/>
        </authorList>
    </citation>
    <scope>NUCLEOTIDE SEQUENCE [LARGE SCALE GENOMIC DNA]</scope>
    <source>
        <strain evidence="3 4">14_TX</strain>
    </source>
</reference>
<dbReference type="RefSeq" id="WP_113884364.1">
    <property type="nucleotide sequence ID" value="NZ_QNSF01000011.1"/>
</dbReference>
<evidence type="ECO:0000313" key="3">
    <source>
        <dbReference type="EMBL" id="RBP89405.1"/>
    </source>
</evidence>
<evidence type="ECO:0000313" key="4">
    <source>
        <dbReference type="Proteomes" id="UP000252731"/>
    </source>
</evidence>
<dbReference type="Gene3D" id="1.20.5.340">
    <property type="match status" value="1"/>
</dbReference>
<feature type="transmembrane region" description="Helical" evidence="2">
    <location>
        <begin position="64"/>
        <end position="88"/>
    </location>
</feature>